<evidence type="ECO:0000256" key="1">
    <source>
        <dbReference type="SAM" id="MobiDB-lite"/>
    </source>
</evidence>
<reference evidence="2" key="2">
    <citation type="submission" date="2025-08" db="UniProtKB">
        <authorList>
            <consortium name="Ensembl"/>
        </authorList>
    </citation>
    <scope>IDENTIFICATION</scope>
</reference>
<dbReference type="GO" id="GO:0043539">
    <property type="term" value="F:protein serine/threonine kinase activator activity"/>
    <property type="evidence" value="ECO:0007669"/>
    <property type="project" value="TreeGrafter"/>
</dbReference>
<dbReference type="InterPro" id="IPR029406">
    <property type="entry name" value="ETAA1"/>
</dbReference>
<reference evidence="2 3" key="1">
    <citation type="submission" date="2019-04" db="EMBL/GenBank/DDBJ databases">
        <authorList>
            <consortium name="Wellcome Sanger Institute Data Sharing"/>
        </authorList>
    </citation>
    <scope>NUCLEOTIDE SEQUENCE [LARGE SCALE GENOMIC DNA]</scope>
</reference>
<dbReference type="GeneTree" id="ENSGT00390000009597"/>
<name>A0A8C9QYL7_SCLFO</name>
<evidence type="ECO:0000313" key="2">
    <source>
        <dbReference type="Ensembl" id="ENSSFOP00015001569.2"/>
    </source>
</evidence>
<dbReference type="OrthoDB" id="9378993at2759"/>
<dbReference type="GO" id="GO:2000001">
    <property type="term" value="P:regulation of DNA damage checkpoint"/>
    <property type="evidence" value="ECO:0007669"/>
    <property type="project" value="TreeGrafter"/>
</dbReference>
<protein>
    <submittedName>
        <fullName evidence="2">ETAA1 activator of ATR kinase</fullName>
    </submittedName>
</protein>
<keyword evidence="3" id="KW-1185">Reference proteome</keyword>
<accession>A0A8C9QYL7</accession>
<sequence>MTIPKLLPPPSNRHVVWPLPRFMSHWRCSVSTILKLFHDKFVTSYLEVHYALKYLYFLPADFKTPKRHAGIKLNGLNNADSPNNDSELLQDIIWDPTSPTPLKNGKFSCTFCLLYLSEIIFSKNERPCVPESNLLQWIGDSAIPCTPEVRHRRTRKPTRQNCVEDLKKLAMQFDINMIQQDKEQVKHATMQGTEGAGDLNNCGVILPVSLTDLEGTSKEANINIQNTNTNKMLHQKSTVFEMDDNLDALFDGPTQPISGRLSPSTPVQSQDTKIATVTLSSDVSAGETAKSIPSNTSTALSGNVNKHDDLSKTLAANPDFEDDWDDDLLDDSFVLELTLNPDLIAAPMHCSTQISANANKDVVAKATHPSTTSTVTGHGQRRPDGHLVDGSVVVCKGKNEKSKHRSTFRLEANPHFQAKGTLSEHLPRHSCSRVLEEHAQSHCSSAGGVSCVAPEHQCDKVKQHTCNVLQEHTTQKLFGKESSSAVSNSCSMSLALNHGCKDSKGNHDEKKKEENEGIKVYKEVSDEDLDSFFAADSLWDNGDDDDLLCQLCEDVERFSECQAQASATTVSPCEEQNKLKTVPPSVPHPINVPLSCSIQTLGKMTTSIPNQKSTSVSVRGPYKYTQVRSTSVTGTSACRSAARHDSEKKTSSLVSSGNALENRHTSFKRHLSDPVAPTNKAEIERKKQQAMARRRLRMQAAQKLGAPT</sequence>
<organism evidence="2 3">
    <name type="scientific">Scleropages formosus</name>
    <name type="common">Asian bonytongue</name>
    <name type="synonym">Osteoglossum formosum</name>
    <dbReference type="NCBI Taxonomy" id="113540"/>
    <lineage>
        <taxon>Eukaryota</taxon>
        <taxon>Metazoa</taxon>
        <taxon>Chordata</taxon>
        <taxon>Craniata</taxon>
        <taxon>Vertebrata</taxon>
        <taxon>Euteleostomi</taxon>
        <taxon>Actinopterygii</taxon>
        <taxon>Neopterygii</taxon>
        <taxon>Teleostei</taxon>
        <taxon>Osteoglossocephala</taxon>
        <taxon>Osteoglossomorpha</taxon>
        <taxon>Osteoglossiformes</taxon>
        <taxon>Osteoglossidae</taxon>
        <taxon>Scleropages</taxon>
    </lineage>
</organism>
<evidence type="ECO:0000313" key="3">
    <source>
        <dbReference type="Proteomes" id="UP000694397"/>
    </source>
</evidence>
<dbReference type="PANTHER" id="PTHR16434">
    <property type="entry name" value="EWING'S TUMOR-ASSOCIATED ANTIGEN 1 ETAA1"/>
    <property type="match status" value="1"/>
</dbReference>
<reference evidence="2" key="3">
    <citation type="submission" date="2025-09" db="UniProtKB">
        <authorList>
            <consortium name="Ensembl"/>
        </authorList>
    </citation>
    <scope>IDENTIFICATION</scope>
</reference>
<dbReference type="GO" id="GO:0043596">
    <property type="term" value="C:nuclear replication fork"/>
    <property type="evidence" value="ECO:0007669"/>
    <property type="project" value="TreeGrafter"/>
</dbReference>
<gene>
    <name evidence="2" type="primary">etaa1a</name>
</gene>
<dbReference type="GO" id="GO:0031297">
    <property type="term" value="P:replication fork processing"/>
    <property type="evidence" value="ECO:0007669"/>
    <property type="project" value="TreeGrafter"/>
</dbReference>
<dbReference type="Proteomes" id="UP000694397">
    <property type="component" value="Chromosome 16"/>
</dbReference>
<feature type="compositionally biased region" description="Polar residues" evidence="1">
    <location>
        <begin position="368"/>
        <end position="377"/>
    </location>
</feature>
<dbReference type="GO" id="GO:0006974">
    <property type="term" value="P:DNA damage response"/>
    <property type="evidence" value="ECO:0007669"/>
    <property type="project" value="TreeGrafter"/>
</dbReference>
<dbReference type="Ensembl" id="ENSSFOT00015001605.2">
    <property type="protein sequence ID" value="ENSSFOP00015001569.2"/>
    <property type="gene ID" value="ENSSFOG00015001088.2"/>
</dbReference>
<dbReference type="AlphaFoldDB" id="A0A8C9QYL7"/>
<proteinExistence type="predicted"/>
<feature type="compositionally biased region" description="Low complexity" evidence="1">
    <location>
        <begin position="698"/>
        <end position="708"/>
    </location>
</feature>
<feature type="region of interest" description="Disordered" evidence="1">
    <location>
        <begin position="367"/>
        <end position="387"/>
    </location>
</feature>
<dbReference type="Pfam" id="PF15350">
    <property type="entry name" value="ETAA1"/>
    <property type="match status" value="2"/>
</dbReference>
<feature type="region of interest" description="Disordered" evidence="1">
    <location>
        <begin position="633"/>
        <end position="708"/>
    </location>
</feature>
<dbReference type="PANTHER" id="PTHR16434:SF2">
    <property type="entry name" value="EWING'S TUMOR-ASSOCIATED ANTIGEN 1"/>
    <property type="match status" value="1"/>
</dbReference>